<keyword evidence="2" id="KW-1185">Reference proteome</keyword>
<sequence>MSYPSIYEIADILFNEDKCIEFLIEKELYAYHLEKNLDHSQADFISNRISITFTEAIEQLGNELLVLQLHHTAVSVIVQLHTQNESSIIK</sequence>
<organism evidence="1 2">
    <name type="scientific">Peronosclerospora sorghi</name>
    <dbReference type="NCBI Taxonomy" id="230839"/>
    <lineage>
        <taxon>Eukaryota</taxon>
        <taxon>Sar</taxon>
        <taxon>Stramenopiles</taxon>
        <taxon>Oomycota</taxon>
        <taxon>Peronosporomycetes</taxon>
        <taxon>Peronosporales</taxon>
        <taxon>Peronosporaceae</taxon>
        <taxon>Peronosclerospora</taxon>
    </lineage>
</organism>
<gene>
    <name evidence="1" type="ORF">PsorP6_007271</name>
</gene>
<protein>
    <submittedName>
        <fullName evidence="1">Uncharacterized protein</fullName>
    </submittedName>
</protein>
<reference evidence="1 2" key="1">
    <citation type="journal article" date="2022" name="bioRxiv">
        <title>The genome of the oomycete Peronosclerospora sorghi, a cosmopolitan pathogen of maize and sorghum, is inflated with dispersed pseudogenes.</title>
        <authorList>
            <person name="Fletcher K."/>
            <person name="Martin F."/>
            <person name="Isakeit T."/>
            <person name="Cavanaugh K."/>
            <person name="Magill C."/>
            <person name="Michelmore R."/>
        </authorList>
    </citation>
    <scope>NUCLEOTIDE SEQUENCE [LARGE SCALE GENOMIC DNA]</scope>
    <source>
        <strain evidence="1">P6</strain>
    </source>
</reference>
<name>A0ACC0W849_9STRA</name>
<proteinExistence type="predicted"/>
<evidence type="ECO:0000313" key="1">
    <source>
        <dbReference type="EMBL" id="KAI9914732.1"/>
    </source>
</evidence>
<dbReference type="Proteomes" id="UP001163321">
    <property type="component" value="Chromosome 3"/>
</dbReference>
<evidence type="ECO:0000313" key="2">
    <source>
        <dbReference type="Proteomes" id="UP001163321"/>
    </source>
</evidence>
<accession>A0ACC0W849</accession>
<dbReference type="EMBL" id="CM047582">
    <property type="protein sequence ID" value="KAI9914732.1"/>
    <property type="molecule type" value="Genomic_DNA"/>
</dbReference>
<comment type="caution">
    <text evidence="1">The sequence shown here is derived from an EMBL/GenBank/DDBJ whole genome shotgun (WGS) entry which is preliminary data.</text>
</comment>